<feature type="domain" description="Helicase C-terminal" evidence="11">
    <location>
        <begin position="266"/>
        <end position="425"/>
    </location>
</feature>
<dbReference type="InterPro" id="IPR011545">
    <property type="entry name" value="DEAD/DEAH_box_helicase_dom"/>
</dbReference>
<keyword evidence="6" id="KW-0238">DNA-binding</keyword>
<proteinExistence type="inferred from homology"/>
<dbReference type="InterPro" id="IPR052511">
    <property type="entry name" value="ATP-dep_Helicase"/>
</dbReference>
<dbReference type="GO" id="GO:0016874">
    <property type="term" value="F:ligase activity"/>
    <property type="evidence" value="ECO:0007669"/>
    <property type="project" value="UniProtKB-KW"/>
</dbReference>
<dbReference type="NCBIfam" id="TIGR04121">
    <property type="entry name" value="DEXH_lig_assoc"/>
    <property type="match status" value="1"/>
</dbReference>
<keyword evidence="13" id="KW-1185">Reference proteome</keyword>
<dbReference type="InterPro" id="IPR014001">
    <property type="entry name" value="Helicase_ATP-bd"/>
</dbReference>
<evidence type="ECO:0000256" key="6">
    <source>
        <dbReference type="ARBA" id="ARBA00023125"/>
    </source>
</evidence>
<evidence type="ECO:0000256" key="8">
    <source>
        <dbReference type="ARBA" id="ARBA00023235"/>
    </source>
</evidence>
<gene>
    <name evidence="12" type="ORF">ULMS_05800</name>
</gene>
<dbReference type="PANTHER" id="PTHR47962">
    <property type="entry name" value="ATP-DEPENDENT HELICASE LHR-RELATED-RELATED"/>
    <property type="match status" value="1"/>
</dbReference>
<keyword evidence="3" id="KW-0378">Hydrolase</keyword>
<name>A0A5J4FVG7_9FLAO</name>
<dbReference type="Pfam" id="PF00270">
    <property type="entry name" value="DEAD"/>
    <property type="match status" value="1"/>
</dbReference>
<dbReference type="InterPro" id="IPR001650">
    <property type="entry name" value="Helicase_C-like"/>
</dbReference>
<dbReference type="SMART" id="SM00487">
    <property type="entry name" value="DEXDc"/>
    <property type="match status" value="1"/>
</dbReference>
<reference evidence="12 13" key="1">
    <citation type="submission" date="2019-08" db="EMBL/GenBank/DDBJ databases">
        <title>Ulvibacter marinistellae sp. nov., isolated from a starfish, Patiria pectinifera.</title>
        <authorList>
            <person name="Kawano K."/>
            <person name="Ushijima N."/>
            <person name="Kihara M."/>
            <person name="Itoh H."/>
        </authorList>
    </citation>
    <scope>NUCLEOTIDE SEQUENCE [LARGE SCALE GENOMIC DNA]</scope>
    <source>
        <strain evidence="12 13">KK4</strain>
    </source>
</reference>
<dbReference type="Gene3D" id="3.40.50.300">
    <property type="entry name" value="P-loop containing nucleotide triphosphate hydrolases"/>
    <property type="match status" value="2"/>
</dbReference>
<dbReference type="RefSeq" id="WP_151893007.1">
    <property type="nucleotide sequence ID" value="NZ_BKCF01000001.1"/>
</dbReference>
<evidence type="ECO:0000313" key="12">
    <source>
        <dbReference type="EMBL" id="GEQ85072.1"/>
    </source>
</evidence>
<protein>
    <submittedName>
        <fullName evidence="12">DNA ligase-associated DEXH box helicase</fullName>
    </submittedName>
</protein>
<dbReference type="GO" id="GO:0003677">
    <property type="term" value="F:DNA binding"/>
    <property type="evidence" value="ECO:0007669"/>
    <property type="project" value="UniProtKB-KW"/>
</dbReference>
<evidence type="ECO:0000256" key="4">
    <source>
        <dbReference type="ARBA" id="ARBA00022806"/>
    </source>
</evidence>
<keyword evidence="12" id="KW-0436">Ligase</keyword>
<dbReference type="AlphaFoldDB" id="A0A5J4FVG7"/>
<dbReference type="CDD" id="cd18796">
    <property type="entry name" value="SF2_C_LHR"/>
    <property type="match status" value="1"/>
</dbReference>
<keyword evidence="8" id="KW-0413">Isomerase</keyword>
<evidence type="ECO:0000256" key="7">
    <source>
        <dbReference type="ARBA" id="ARBA00023204"/>
    </source>
</evidence>
<dbReference type="GO" id="GO:0016887">
    <property type="term" value="F:ATP hydrolysis activity"/>
    <property type="evidence" value="ECO:0007669"/>
    <property type="project" value="TreeGrafter"/>
</dbReference>
<dbReference type="Pfam" id="PF08494">
    <property type="entry name" value="DEAD_assoc"/>
    <property type="match status" value="1"/>
</dbReference>
<dbReference type="Pfam" id="PF00271">
    <property type="entry name" value="Helicase_C"/>
    <property type="match status" value="1"/>
</dbReference>
<evidence type="ECO:0000256" key="3">
    <source>
        <dbReference type="ARBA" id="ARBA00022801"/>
    </source>
</evidence>
<dbReference type="SMART" id="SM00490">
    <property type="entry name" value="HELICc"/>
    <property type="match status" value="1"/>
</dbReference>
<dbReference type="InterPro" id="IPR027417">
    <property type="entry name" value="P-loop_NTPase"/>
</dbReference>
<dbReference type="CDD" id="cd17922">
    <property type="entry name" value="DEXHc_LHR-like"/>
    <property type="match status" value="1"/>
</dbReference>
<keyword evidence="4" id="KW-0347">Helicase</keyword>
<evidence type="ECO:0000259" key="11">
    <source>
        <dbReference type="PROSITE" id="PS51194"/>
    </source>
</evidence>
<dbReference type="GO" id="GO:0004386">
    <property type="term" value="F:helicase activity"/>
    <property type="evidence" value="ECO:0007669"/>
    <property type="project" value="UniProtKB-KW"/>
</dbReference>
<keyword evidence="2" id="KW-0227">DNA damage</keyword>
<dbReference type="PIRSF" id="PIRSF037307">
    <property type="entry name" value="Lhr-like_helic_prd"/>
    <property type="match status" value="1"/>
</dbReference>
<dbReference type="InterPro" id="IPR017170">
    <property type="entry name" value="Lhr-like"/>
</dbReference>
<dbReference type="GO" id="GO:0006281">
    <property type="term" value="P:DNA repair"/>
    <property type="evidence" value="ECO:0007669"/>
    <property type="project" value="UniProtKB-KW"/>
</dbReference>
<feature type="domain" description="Helicase ATP-binding" evidence="10">
    <location>
        <begin position="29"/>
        <end position="214"/>
    </location>
</feature>
<evidence type="ECO:0000256" key="1">
    <source>
        <dbReference type="ARBA" id="ARBA00022741"/>
    </source>
</evidence>
<dbReference type="EMBL" id="BKCF01000001">
    <property type="protein sequence ID" value="GEQ85072.1"/>
    <property type="molecule type" value="Genomic_DNA"/>
</dbReference>
<keyword evidence="1" id="KW-0547">Nucleotide-binding</keyword>
<dbReference type="PROSITE" id="PS51194">
    <property type="entry name" value="HELICASE_CTER"/>
    <property type="match status" value="1"/>
</dbReference>
<keyword evidence="5" id="KW-0067">ATP-binding</keyword>
<organism evidence="12 13">
    <name type="scientific">Patiriisocius marinistellae</name>
    <dbReference type="NCBI Taxonomy" id="2494560"/>
    <lineage>
        <taxon>Bacteria</taxon>
        <taxon>Pseudomonadati</taxon>
        <taxon>Bacteroidota</taxon>
        <taxon>Flavobacteriia</taxon>
        <taxon>Flavobacteriales</taxon>
        <taxon>Flavobacteriaceae</taxon>
        <taxon>Patiriisocius</taxon>
    </lineage>
</organism>
<sequence>MKNSQLTSIADSWFETKGWKPFPFQKKTWNAFLDGKNGLLNAPTGSGKTYALWTPIVLQYIKDNPDYKTKHTKGIKAIWITPLRALSVEIKQAAQRFADDLETGMTVGIRTGDTSQSERAKQKKNMPDLLITTPESLMLLLASKGYDKIFKTLTAVVVDEWHELLGSKRGVQMELALSRLKTVSPQMRIWGISATIGNLEQAQDVLLGASNDNSLSAVKDNEIKDFEGSANSILIKANLKKKIVVKSIIPKKMETFPWRGHLGLHLLDQIIPILNKSKTTIIFTNTRSQCEIWFQKILEKYPEFAGEIAMHHGSINKETRLWVEQAIRNESLKAVVATSSLDLGVDFAPVETIIQIGGPKGIAKFLQRAGRSNHRPGEPSVIHFLPTHAMELIEASALKKAVKGEVMEDRIPYLLSFDVLIQYLVTLAVSDGFFPKKIFPEIKATFCFQGITEEQWQWCLNFITLGSQSLQAYDEYKRVLVDDDGRFYVDSRQTAMMHRLSIGTIVSDAMVQVKYVSGGFIGTIEEFFIGKMKPGDTFVFAGRTLELVRLRNMAAQVRRSSKKTRNIVSFMGGRMALSSQMSEILRNELQSEADHKRNTPELKALSDIFDRQELESIVPGNNEFLIETFKTREGYHNVFYPFEGRFVHMAMGGLLAYRISLLSPITFSLAYNDYGFELLSDQPLDIQNVIDNNLFSTEYLFDDLQKSLNSTELARRKFRDIAVISGMVFTGYPSKQIKTKHLQSNSQLLFDVFRDYEPDNLLYQQAFRETFEHEMEEGRLQLALERIAKQTIVWKQCEDATPFSFPIITDRLREKLSSEKLKDRIKRMTLKLMK</sequence>
<dbReference type="GO" id="GO:0005524">
    <property type="term" value="F:ATP binding"/>
    <property type="evidence" value="ECO:0007669"/>
    <property type="project" value="UniProtKB-KW"/>
</dbReference>
<dbReference type="OrthoDB" id="9815222at2"/>
<comment type="similarity">
    <text evidence="9">Belongs to the Lhr helicase family. Lhr-Core subfamily.</text>
</comment>
<keyword evidence="7" id="KW-0234">DNA repair</keyword>
<dbReference type="Proteomes" id="UP000326994">
    <property type="component" value="Unassembled WGS sequence"/>
</dbReference>
<dbReference type="PANTHER" id="PTHR47962:SF3">
    <property type="entry name" value="LARGE ATP-DEPENDENT HELICASE-RELATED PROTEIN"/>
    <property type="match status" value="1"/>
</dbReference>
<dbReference type="Pfam" id="PF19306">
    <property type="entry name" value="WHD_Lhr"/>
    <property type="match status" value="1"/>
</dbReference>
<dbReference type="InterPro" id="IPR045628">
    <property type="entry name" value="Lhr_WH_dom"/>
</dbReference>
<evidence type="ECO:0000256" key="9">
    <source>
        <dbReference type="ARBA" id="ARBA00093467"/>
    </source>
</evidence>
<dbReference type="PROSITE" id="PS51192">
    <property type="entry name" value="HELICASE_ATP_BIND_1"/>
    <property type="match status" value="1"/>
</dbReference>
<comment type="caution">
    <text evidence="12">The sequence shown here is derived from an EMBL/GenBank/DDBJ whole genome shotgun (WGS) entry which is preliminary data.</text>
</comment>
<evidence type="ECO:0000313" key="13">
    <source>
        <dbReference type="Proteomes" id="UP000326994"/>
    </source>
</evidence>
<dbReference type="SUPFAM" id="SSF52540">
    <property type="entry name" value="P-loop containing nucleoside triphosphate hydrolases"/>
    <property type="match status" value="1"/>
</dbReference>
<dbReference type="InterPro" id="IPR026362">
    <property type="entry name" value="DEXH_lig_assoc"/>
</dbReference>
<accession>A0A5J4FVG7</accession>
<evidence type="ECO:0000256" key="5">
    <source>
        <dbReference type="ARBA" id="ARBA00022840"/>
    </source>
</evidence>
<evidence type="ECO:0000259" key="10">
    <source>
        <dbReference type="PROSITE" id="PS51192"/>
    </source>
</evidence>
<evidence type="ECO:0000256" key="2">
    <source>
        <dbReference type="ARBA" id="ARBA00022763"/>
    </source>
</evidence>
<dbReference type="InterPro" id="IPR013701">
    <property type="entry name" value="Lhr-like_DEAD/DEAH_assoc"/>
</dbReference>